<feature type="transmembrane region" description="Helical" evidence="6">
    <location>
        <begin position="197"/>
        <end position="228"/>
    </location>
</feature>
<dbReference type="EMBL" id="NEDP02004057">
    <property type="protein sequence ID" value="OWF46983.1"/>
    <property type="molecule type" value="Genomic_DNA"/>
</dbReference>
<evidence type="ECO:0000256" key="5">
    <source>
        <dbReference type="ARBA" id="ARBA00023170"/>
    </source>
</evidence>
<evidence type="ECO:0000313" key="7">
    <source>
        <dbReference type="EMBL" id="OWF46983.1"/>
    </source>
</evidence>
<dbReference type="PANTHER" id="PTHR21421:SF29">
    <property type="entry name" value="GUSTATORY RECEPTOR 5A FOR TREHALOSE-RELATED"/>
    <property type="match status" value="1"/>
</dbReference>
<sequence>MENKVTSIRDTNSNMHYSPICCVLKPIHFSMQIFGVFFLDSNIENGQERRPKSQKCQFFKWYCVCSAVISCLNIIRYIPSFWVGLDYVPDITVWRIINLSWLIQCFINRVVMLRACWSRSHLRSFYRNFNKSITDTTTCSNPMDFNSRELSKLVNSSTIVAWLCASISFTGITVQLATDYNKDFAPGITNPFPHQNIAAKFVFVSLHIWESGAWLFPVLFQVILFVFLRNQFSTLNNDIARMIEDNGQSISQKIKDIRRKHLQLCKAVAILEQDIQFLISGNYVSNIFLICFIVYQLVTSGPLSAMAYVAFSSWLVMNVMVTLTVSIIAAQVNEQAHSPLEHIYDVDMNAASAFESLELQMFLSKLNGPAIGFTAMGFVTVTKEFILTLGGIILTYFFLLIQFKSNLYRSNIINESNLYRRNITNGSNLYRSNITNESNLYRSNNTNRSNLYMSNITNGSNLYRSNITNDSNLYMSNNTNGFNLYMSNNTNESNLYMSNNTNRSNLYMSNNTNESNLYMSNITNKCTCT</sequence>
<dbReference type="GO" id="GO:0050909">
    <property type="term" value="P:sensory perception of taste"/>
    <property type="evidence" value="ECO:0007669"/>
    <property type="project" value="InterPro"/>
</dbReference>
<feature type="transmembrane region" description="Helical" evidence="6">
    <location>
        <begin position="307"/>
        <end position="330"/>
    </location>
</feature>
<keyword evidence="2 6" id="KW-0812">Transmembrane</keyword>
<feature type="transmembrane region" description="Helical" evidence="6">
    <location>
        <begin position="99"/>
        <end position="117"/>
    </location>
</feature>
<evidence type="ECO:0000256" key="2">
    <source>
        <dbReference type="ARBA" id="ARBA00022692"/>
    </source>
</evidence>
<dbReference type="GO" id="GO:0016020">
    <property type="term" value="C:membrane"/>
    <property type="evidence" value="ECO:0007669"/>
    <property type="project" value="UniProtKB-SubCell"/>
</dbReference>
<dbReference type="GO" id="GO:0051606">
    <property type="term" value="P:detection of stimulus"/>
    <property type="evidence" value="ECO:0007669"/>
    <property type="project" value="UniProtKB-ARBA"/>
</dbReference>
<reference evidence="7 8" key="1">
    <citation type="journal article" date="2017" name="Nat. Ecol. Evol.">
        <title>Scallop genome provides insights into evolution of bilaterian karyotype and development.</title>
        <authorList>
            <person name="Wang S."/>
            <person name="Zhang J."/>
            <person name="Jiao W."/>
            <person name="Li J."/>
            <person name="Xun X."/>
            <person name="Sun Y."/>
            <person name="Guo X."/>
            <person name="Huan P."/>
            <person name="Dong B."/>
            <person name="Zhang L."/>
            <person name="Hu X."/>
            <person name="Sun X."/>
            <person name="Wang J."/>
            <person name="Zhao C."/>
            <person name="Wang Y."/>
            <person name="Wang D."/>
            <person name="Huang X."/>
            <person name="Wang R."/>
            <person name="Lv J."/>
            <person name="Li Y."/>
            <person name="Zhang Z."/>
            <person name="Liu B."/>
            <person name="Lu W."/>
            <person name="Hui Y."/>
            <person name="Liang J."/>
            <person name="Zhou Z."/>
            <person name="Hou R."/>
            <person name="Li X."/>
            <person name="Liu Y."/>
            <person name="Li H."/>
            <person name="Ning X."/>
            <person name="Lin Y."/>
            <person name="Zhao L."/>
            <person name="Xing Q."/>
            <person name="Dou J."/>
            <person name="Li Y."/>
            <person name="Mao J."/>
            <person name="Guo H."/>
            <person name="Dou H."/>
            <person name="Li T."/>
            <person name="Mu C."/>
            <person name="Jiang W."/>
            <person name="Fu Q."/>
            <person name="Fu X."/>
            <person name="Miao Y."/>
            <person name="Liu J."/>
            <person name="Yu Q."/>
            <person name="Li R."/>
            <person name="Liao H."/>
            <person name="Li X."/>
            <person name="Kong Y."/>
            <person name="Jiang Z."/>
            <person name="Chourrout D."/>
            <person name="Li R."/>
            <person name="Bao Z."/>
        </authorList>
    </citation>
    <scope>NUCLEOTIDE SEQUENCE [LARGE SCALE GENOMIC DNA]</scope>
    <source>
        <strain evidence="7 8">PY_sf001</strain>
    </source>
</reference>
<dbReference type="PANTHER" id="PTHR21421">
    <property type="entry name" value="GUSTATORY RECEPTOR"/>
    <property type="match status" value="1"/>
</dbReference>
<accession>A0A210QDZ6</accession>
<feature type="transmembrane region" description="Helical" evidence="6">
    <location>
        <begin position="59"/>
        <end position="79"/>
    </location>
</feature>
<feature type="transmembrane region" description="Helical" evidence="6">
    <location>
        <begin position="153"/>
        <end position="177"/>
    </location>
</feature>
<keyword evidence="5 7" id="KW-0675">Receptor</keyword>
<organism evidence="7 8">
    <name type="scientific">Mizuhopecten yessoensis</name>
    <name type="common">Japanese scallop</name>
    <name type="synonym">Patinopecten yessoensis</name>
    <dbReference type="NCBI Taxonomy" id="6573"/>
    <lineage>
        <taxon>Eukaryota</taxon>
        <taxon>Metazoa</taxon>
        <taxon>Spiralia</taxon>
        <taxon>Lophotrochozoa</taxon>
        <taxon>Mollusca</taxon>
        <taxon>Bivalvia</taxon>
        <taxon>Autobranchia</taxon>
        <taxon>Pteriomorphia</taxon>
        <taxon>Pectinida</taxon>
        <taxon>Pectinoidea</taxon>
        <taxon>Pectinidae</taxon>
        <taxon>Mizuhopecten</taxon>
    </lineage>
</organism>
<dbReference type="InterPro" id="IPR013604">
    <property type="entry name" value="7TM_chemorcpt"/>
</dbReference>
<keyword evidence="8" id="KW-1185">Reference proteome</keyword>
<evidence type="ECO:0000256" key="1">
    <source>
        <dbReference type="ARBA" id="ARBA00004141"/>
    </source>
</evidence>
<feature type="transmembrane region" description="Helical" evidence="6">
    <location>
        <begin position="385"/>
        <end position="403"/>
    </location>
</feature>
<evidence type="ECO:0000256" key="6">
    <source>
        <dbReference type="SAM" id="Phobius"/>
    </source>
</evidence>
<feature type="transmembrane region" description="Helical" evidence="6">
    <location>
        <begin position="275"/>
        <end position="295"/>
    </location>
</feature>
<gene>
    <name evidence="7" type="ORF">KP79_PYT26207</name>
</gene>
<name>A0A210QDZ6_MIZYE</name>
<evidence type="ECO:0000256" key="3">
    <source>
        <dbReference type="ARBA" id="ARBA00022989"/>
    </source>
</evidence>
<dbReference type="Pfam" id="PF08395">
    <property type="entry name" value="7tm_7"/>
    <property type="match status" value="1"/>
</dbReference>
<proteinExistence type="predicted"/>
<dbReference type="Proteomes" id="UP000242188">
    <property type="component" value="Unassembled WGS sequence"/>
</dbReference>
<keyword evidence="3 6" id="KW-1133">Transmembrane helix</keyword>
<comment type="caution">
    <text evidence="7">The sequence shown here is derived from an EMBL/GenBank/DDBJ whole genome shotgun (WGS) entry which is preliminary data.</text>
</comment>
<evidence type="ECO:0000256" key="4">
    <source>
        <dbReference type="ARBA" id="ARBA00023136"/>
    </source>
</evidence>
<dbReference type="OrthoDB" id="6478931at2759"/>
<comment type="subcellular location">
    <subcellularLocation>
        <location evidence="1">Membrane</location>
        <topology evidence="1">Multi-pass membrane protein</topology>
    </subcellularLocation>
</comment>
<dbReference type="AlphaFoldDB" id="A0A210QDZ6"/>
<keyword evidence="4 6" id="KW-0472">Membrane</keyword>
<protein>
    <submittedName>
        <fullName evidence="7">Gustatory receptor for sugar taste 64f</fullName>
    </submittedName>
</protein>
<evidence type="ECO:0000313" key="8">
    <source>
        <dbReference type="Proteomes" id="UP000242188"/>
    </source>
</evidence>
<dbReference type="GO" id="GO:0038023">
    <property type="term" value="F:signaling receptor activity"/>
    <property type="evidence" value="ECO:0007669"/>
    <property type="project" value="UniProtKB-ARBA"/>
</dbReference>